<sequence>HDACRCNGDRACRCRNASCCWDAFCRDAEDRRRADRACCCAHDRAGRRYPT</sequence>
<comment type="caution">
    <text evidence="1">The sequence shown here is derived from an EMBL/GenBank/DDBJ whole genome shotgun (WGS) entry which is preliminary data.</text>
</comment>
<accession>A0A7X4GVS8</accession>
<name>A0A7X4GVS8_9BURK</name>
<dbReference type="EMBL" id="WWCR01000001">
    <property type="protein sequence ID" value="MYM70575.1"/>
    <property type="molecule type" value="Genomic_DNA"/>
</dbReference>
<protein>
    <submittedName>
        <fullName evidence="1">Uncharacterized protein</fullName>
    </submittedName>
</protein>
<evidence type="ECO:0000313" key="1">
    <source>
        <dbReference type="EMBL" id="MYM70575.1"/>
    </source>
</evidence>
<dbReference type="Proteomes" id="UP000469734">
    <property type="component" value="Unassembled WGS sequence"/>
</dbReference>
<organism evidence="1 2">
    <name type="scientific">Duganella margarita</name>
    <dbReference type="NCBI Taxonomy" id="2692170"/>
    <lineage>
        <taxon>Bacteria</taxon>
        <taxon>Pseudomonadati</taxon>
        <taxon>Pseudomonadota</taxon>
        <taxon>Betaproteobacteria</taxon>
        <taxon>Burkholderiales</taxon>
        <taxon>Oxalobacteraceae</taxon>
        <taxon>Telluria group</taxon>
        <taxon>Duganella</taxon>
    </lineage>
</organism>
<gene>
    <name evidence="1" type="ORF">GTP56_00005</name>
</gene>
<dbReference type="AlphaFoldDB" id="A0A7X4GVS8"/>
<evidence type="ECO:0000313" key="2">
    <source>
        <dbReference type="Proteomes" id="UP000469734"/>
    </source>
</evidence>
<reference evidence="1 2" key="1">
    <citation type="submission" date="2019-12" db="EMBL/GenBank/DDBJ databases">
        <title>Novel species isolated from a subtropical stream in China.</title>
        <authorList>
            <person name="Lu H."/>
        </authorList>
    </citation>
    <scope>NUCLEOTIDE SEQUENCE [LARGE SCALE GENOMIC DNA]</scope>
    <source>
        <strain evidence="1 2">FT134W</strain>
    </source>
</reference>
<feature type="non-terminal residue" evidence="1">
    <location>
        <position position="1"/>
    </location>
</feature>
<proteinExistence type="predicted"/>